<dbReference type="InterPro" id="IPR016181">
    <property type="entry name" value="Acyl_CoA_acyltransferase"/>
</dbReference>
<dbReference type="OrthoDB" id="9800604at2"/>
<evidence type="ECO:0000313" key="4">
    <source>
        <dbReference type="EMBL" id="SHN26865.1"/>
    </source>
</evidence>
<dbReference type="CDD" id="cd04301">
    <property type="entry name" value="NAT_SF"/>
    <property type="match status" value="1"/>
</dbReference>
<feature type="domain" description="N-acetyltransferase" evidence="3">
    <location>
        <begin position="2"/>
        <end position="166"/>
    </location>
</feature>
<dbReference type="EMBL" id="FRCY01000015">
    <property type="protein sequence ID" value="SHN26865.1"/>
    <property type="molecule type" value="Genomic_DNA"/>
</dbReference>
<dbReference type="RefSeq" id="WP_073096884.1">
    <property type="nucleotide sequence ID" value="NZ_FRCY01000015.1"/>
</dbReference>
<dbReference type="InterPro" id="IPR000182">
    <property type="entry name" value="GNAT_dom"/>
</dbReference>
<dbReference type="PANTHER" id="PTHR43877">
    <property type="entry name" value="AMINOALKYLPHOSPHONATE N-ACETYLTRANSFERASE-RELATED-RELATED"/>
    <property type="match status" value="1"/>
</dbReference>
<evidence type="ECO:0000256" key="2">
    <source>
        <dbReference type="ARBA" id="ARBA00023315"/>
    </source>
</evidence>
<protein>
    <submittedName>
        <fullName evidence="4">N-acetylglutamate synthase, GNAT family</fullName>
    </submittedName>
</protein>
<dbReference type="Pfam" id="PF00583">
    <property type="entry name" value="Acetyltransf_1"/>
    <property type="match status" value="1"/>
</dbReference>
<organism evidence="4 5">
    <name type="scientific">Cyclobacterium lianum</name>
    <dbReference type="NCBI Taxonomy" id="388280"/>
    <lineage>
        <taxon>Bacteria</taxon>
        <taxon>Pseudomonadati</taxon>
        <taxon>Bacteroidota</taxon>
        <taxon>Cytophagia</taxon>
        <taxon>Cytophagales</taxon>
        <taxon>Cyclobacteriaceae</taxon>
        <taxon>Cyclobacterium</taxon>
    </lineage>
</organism>
<gene>
    <name evidence="4" type="ORF">SAMN04488057_11540</name>
</gene>
<dbReference type="Gene3D" id="3.40.630.30">
    <property type="match status" value="1"/>
</dbReference>
<dbReference type="PROSITE" id="PS51186">
    <property type="entry name" value="GNAT"/>
    <property type="match status" value="1"/>
</dbReference>
<evidence type="ECO:0000259" key="3">
    <source>
        <dbReference type="PROSITE" id="PS51186"/>
    </source>
</evidence>
<dbReference type="SUPFAM" id="SSF55729">
    <property type="entry name" value="Acyl-CoA N-acyltransferases (Nat)"/>
    <property type="match status" value="1"/>
</dbReference>
<proteinExistence type="predicted"/>
<evidence type="ECO:0000313" key="5">
    <source>
        <dbReference type="Proteomes" id="UP000184513"/>
    </source>
</evidence>
<keyword evidence="2" id="KW-0012">Acyltransferase</keyword>
<reference evidence="4 5" key="1">
    <citation type="submission" date="2016-11" db="EMBL/GenBank/DDBJ databases">
        <authorList>
            <person name="Jaros S."/>
            <person name="Januszkiewicz K."/>
            <person name="Wedrychowicz H."/>
        </authorList>
    </citation>
    <scope>NUCLEOTIDE SEQUENCE [LARGE SCALE GENOMIC DNA]</scope>
    <source>
        <strain evidence="4 5">CGMCC 1.6102</strain>
    </source>
</reference>
<dbReference type="Proteomes" id="UP000184513">
    <property type="component" value="Unassembled WGS sequence"/>
</dbReference>
<keyword evidence="5" id="KW-1185">Reference proteome</keyword>
<accession>A0A1M7Q8J2</accession>
<dbReference type="STRING" id="388280.SAMN04488057_11540"/>
<dbReference type="PANTHER" id="PTHR43877:SF2">
    <property type="entry name" value="AMINOALKYLPHOSPHONATE N-ACETYLTRANSFERASE-RELATED"/>
    <property type="match status" value="1"/>
</dbReference>
<sequence length="166" mass="19040">MVQITPAHRSHLPQIQEMAKVIWPLTFGAILSQKQLAYMLEMMYSLPSLQQQMEEKGHRFLIAQKDRKAVGFCSYELHYMGSPDLKIHKLYLLPEAQGKGTGREILTYLEKTARKNGMESMLLNVNKFNHNAYGFYISQGFNQIAAEVIPIGNGFVMDDFILEKKI</sequence>
<keyword evidence="1" id="KW-0808">Transferase</keyword>
<dbReference type="AlphaFoldDB" id="A0A1M7Q8J2"/>
<dbReference type="GO" id="GO:0016747">
    <property type="term" value="F:acyltransferase activity, transferring groups other than amino-acyl groups"/>
    <property type="evidence" value="ECO:0007669"/>
    <property type="project" value="InterPro"/>
</dbReference>
<dbReference type="InterPro" id="IPR050832">
    <property type="entry name" value="Bact_Acetyltransf"/>
</dbReference>
<evidence type="ECO:0000256" key="1">
    <source>
        <dbReference type="ARBA" id="ARBA00022679"/>
    </source>
</evidence>
<name>A0A1M7Q8J2_9BACT</name>